<dbReference type="Pfam" id="PF04777">
    <property type="entry name" value="Evr1_Alr"/>
    <property type="match status" value="1"/>
</dbReference>
<evidence type="ECO:0000256" key="1">
    <source>
        <dbReference type="ARBA" id="ARBA00001974"/>
    </source>
</evidence>
<evidence type="ECO:0000256" key="2">
    <source>
        <dbReference type="ARBA" id="ARBA00012512"/>
    </source>
</evidence>
<dbReference type="AlphaFoldDB" id="A0A6C0APN7"/>
<name>A0A6C0APN7_9ZZZZ</name>
<reference evidence="8" key="1">
    <citation type="journal article" date="2020" name="Nature">
        <title>Giant virus diversity and host interactions through global metagenomics.</title>
        <authorList>
            <person name="Schulz F."/>
            <person name="Roux S."/>
            <person name="Paez-Espino D."/>
            <person name="Jungbluth S."/>
            <person name="Walsh D.A."/>
            <person name="Denef V.J."/>
            <person name="McMahon K.D."/>
            <person name="Konstantinidis K.T."/>
            <person name="Eloe-Fadrosh E.A."/>
            <person name="Kyrpides N.C."/>
            <person name="Woyke T."/>
        </authorList>
    </citation>
    <scope>NUCLEOTIDE SEQUENCE</scope>
    <source>
        <strain evidence="8">GVMAG-S-1101164-72</strain>
    </source>
</reference>
<dbReference type="GO" id="GO:0016972">
    <property type="term" value="F:thiol oxidase activity"/>
    <property type="evidence" value="ECO:0007669"/>
    <property type="project" value="UniProtKB-EC"/>
</dbReference>
<evidence type="ECO:0000313" key="8">
    <source>
        <dbReference type="EMBL" id="QHS81728.1"/>
    </source>
</evidence>
<accession>A0A6C0APN7</accession>
<evidence type="ECO:0000256" key="3">
    <source>
        <dbReference type="ARBA" id="ARBA00022630"/>
    </source>
</evidence>
<comment type="cofactor">
    <cofactor evidence="1">
        <name>FAD</name>
        <dbReference type="ChEBI" id="CHEBI:57692"/>
    </cofactor>
</comment>
<sequence>MDTRFWGPSGWKLLHLATFFYTPDKHDSYRDFFESIPYILPCKYCRHSLSDYYEKYPLDKALKSQESLIKWLYLIHNCVNDKLRGQSLAVQPNPTLSKVLTQYKTWINSSTPKERLATFWDFLFAVGYNHPKEGTKGDKPMDKCPPEAKHCADPCIRNKWNTMTMGQRMKWYKQFWNSLPAVLEPLTIEMEEAMRKTDRDLSSRRSTMAWLWRLRCALDTDFKDPYTSVCRTVASYSSDCGSSGRRKTCRRRK</sequence>
<dbReference type="SUPFAM" id="SSF69000">
    <property type="entry name" value="FAD-dependent thiol oxidase"/>
    <property type="match status" value="1"/>
</dbReference>
<dbReference type="EC" id="1.8.3.2" evidence="2"/>
<feature type="domain" description="ERV/ALR sulfhydryl oxidase" evidence="7">
    <location>
        <begin position="1"/>
        <end position="103"/>
    </location>
</feature>
<evidence type="ECO:0000259" key="7">
    <source>
        <dbReference type="PROSITE" id="PS51324"/>
    </source>
</evidence>
<evidence type="ECO:0000256" key="6">
    <source>
        <dbReference type="ARBA" id="ARBA00023157"/>
    </source>
</evidence>
<dbReference type="EMBL" id="MN740759">
    <property type="protein sequence ID" value="QHS81728.1"/>
    <property type="molecule type" value="Genomic_DNA"/>
</dbReference>
<evidence type="ECO:0000256" key="4">
    <source>
        <dbReference type="ARBA" id="ARBA00022827"/>
    </source>
</evidence>
<keyword evidence="6" id="KW-1015">Disulfide bond</keyword>
<proteinExistence type="predicted"/>
<organism evidence="8">
    <name type="scientific">viral metagenome</name>
    <dbReference type="NCBI Taxonomy" id="1070528"/>
    <lineage>
        <taxon>unclassified sequences</taxon>
        <taxon>metagenomes</taxon>
        <taxon>organismal metagenomes</taxon>
    </lineage>
</organism>
<evidence type="ECO:0000256" key="5">
    <source>
        <dbReference type="ARBA" id="ARBA00023002"/>
    </source>
</evidence>
<dbReference type="InterPro" id="IPR036774">
    <property type="entry name" value="ERV/ALR_sulphydryl_oxid_sf"/>
</dbReference>
<dbReference type="PROSITE" id="PS51324">
    <property type="entry name" value="ERV_ALR"/>
    <property type="match status" value="1"/>
</dbReference>
<keyword evidence="5" id="KW-0560">Oxidoreductase</keyword>
<dbReference type="Gene3D" id="1.20.120.310">
    <property type="entry name" value="ERV/ALR sulfhydryl oxidase domain"/>
    <property type="match status" value="1"/>
</dbReference>
<dbReference type="InterPro" id="IPR017905">
    <property type="entry name" value="ERV/ALR_sulphydryl_oxidase"/>
</dbReference>
<keyword evidence="3" id="KW-0285">Flavoprotein</keyword>
<protein>
    <recommendedName>
        <fullName evidence="2">thiol oxidase</fullName>
        <ecNumber evidence="2">1.8.3.2</ecNumber>
    </recommendedName>
</protein>
<keyword evidence="4" id="KW-0274">FAD</keyword>